<protein>
    <submittedName>
        <fullName evidence="3">Uncharacterized protein</fullName>
    </submittedName>
</protein>
<reference evidence="3 4" key="1">
    <citation type="submission" date="2013-03" db="EMBL/GenBank/DDBJ databases">
        <title>The Genome Sequence of Cladophialophora psammophila CBS 110553.</title>
        <authorList>
            <consortium name="The Broad Institute Genomics Platform"/>
            <person name="Cuomo C."/>
            <person name="de Hoog S."/>
            <person name="Gorbushina A."/>
            <person name="Walker B."/>
            <person name="Young S.K."/>
            <person name="Zeng Q."/>
            <person name="Gargeya S."/>
            <person name="Fitzgerald M."/>
            <person name="Haas B."/>
            <person name="Abouelleil A."/>
            <person name="Allen A.W."/>
            <person name="Alvarado L."/>
            <person name="Arachchi H.M."/>
            <person name="Berlin A.M."/>
            <person name="Chapman S.B."/>
            <person name="Gainer-Dewar J."/>
            <person name="Goldberg J."/>
            <person name="Griggs A."/>
            <person name="Gujja S."/>
            <person name="Hansen M."/>
            <person name="Howarth C."/>
            <person name="Imamovic A."/>
            <person name="Ireland A."/>
            <person name="Larimer J."/>
            <person name="McCowan C."/>
            <person name="Murphy C."/>
            <person name="Pearson M."/>
            <person name="Poon T.W."/>
            <person name="Priest M."/>
            <person name="Roberts A."/>
            <person name="Saif S."/>
            <person name="Shea T."/>
            <person name="Sisk P."/>
            <person name="Sykes S."/>
            <person name="Wortman J."/>
            <person name="Nusbaum C."/>
            <person name="Birren B."/>
        </authorList>
    </citation>
    <scope>NUCLEOTIDE SEQUENCE [LARGE SCALE GENOMIC DNA]</scope>
    <source>
        <strain evidence="3 4">CBS 110553</strain>
    </source>
</reference>
<proteinExistence type="predicted"/>
<dbReference type="GeneID" id="19189705"/>
<feature type="compositionally biased region" description="Basic and acidic residues" evidence="2">
    <location>
        <begin position="13"/>
        <end position="22"/>
    </location>
</feature>
<sequence length="120" mass="13946">MTPDSSKQENQLLEERSTKTATRLEHLHDTIHALERQSSQAIQQEDEADARVAEVEEYNRTLLLDFKNMHAQEPREVEEPHICKPNEVRNLYQAFQMSQLKCAELVAANEIFLKAVDDRN</sequence>
<dbReference type="HOGENOM" id="CLU_2049466_0_0_1"/>
<accession>W9X588</accession>
<dbReference type="EMBL" id="AMGX01000006">
    <property type="protein sequence ID" value="EXJ72480.1"/>
    <property type="molecule type" value="Genomic_DNA"/>
</dbReference>
<dbReference type="Proteomes" id="UP000019471">
    <property type="component" value="Unassembled WGS sequence"/>
</dbReference>
<gene>
    <name evidence="3" type="ORF">A1O5_04985</name>
</gene>
<feature type="region of interest" description="Disordered" evidence="2">
    <location>
        <begin position="1"/>
        <end position="22"/>
    </location>
</feature>
<keyword evidence="4" id="KW-1185">Reference proteome</keyword>
<comment type="caution">
    <text evidence="3">The sequence shown here is derived from an EMBL/GenBank/DDBJ whole genome shotgun (WGS) entry which is preliminary data.</text>
</comment>
<dbReference type="STRING" id="1182543.W9X588"/>
<name>W9X588_9EURO</name>
<keyword evidence="1" id="KW-0175">Coiled coil</keyword>
<evidence type="ECO:0000256" key="1">
    <source>
        <dbReference type="SAM" id="Coils"/>
    </source>
</evidence>
<evidence type="ECO:0000313" key="3">
    <source>
        <dbReference type="EMBL" id="EXJ72480.1"/>
    </source>
</evidence>
<evidence type="ECO:0000256" key="2">
    <source>
        <dbReference type="SAM" id="MobiDB-lite"/>
    </source>
</evidence>
<dbReference type="AlphaFoldDB" id="W9X588"/>
<dbReference type="RefSeq" id="XP_007743778.1">
    <property type="nucleotide sequence ID" value="XM_007745588.1"/>
</dbReference>
<evidence type="ECO:0000313" key="4">
    <source>
        <dbReference type="Proteomes" id="UP000019471"/>
    </source>
</evidence>
<dbReference type="OrthoDB" id="4121251at2759"/>
<organism evidence="3 4">
    <name type="scientific">Cladophialophora psammophila CBS 110553</name>
    <dbReference type="NCBI Taxonomy" id="1182543"/>
    <lineage>
        <taxon>Eukaryota</taxon>
        <taxon>Fungi</taxon>
        <taxon>Dikarya</taxon>
        <taxon>Ascomycota</taxon>
        <taxon>Pezizomycotina</taxon>
        <taxon>Eurotiomycetes</taxon>
        <taxon>Chaetothyriomycetidae</taxon>
        <taxon>Chaetothyriales</taxon>
        <taxon>Herpotrichiellaceae</taxon>
        <taxon>Cladophialophora</taxon>
    </lineage>
</organism>
<feature type="coiled-coil region" evidence="1">
    <location>
        <begin position="24"/>
        <end position="51"/>
    </location>
</feature>
<feature type="compositionally biased region" description="Polar residues" evidence="2">
    <location>
        <begin position="1"/>
        <end position="11"/>
    </location>
</feature>